<dbReference type="Pfam" id="PF12937">
    <property type="entry name" value="F-box-like"/>
    <property type="match status" value="1"/>
</dbReference>
<dbReference type="AlphaFoldDB" id="A0A6A7C570"/>
<dbReference type="Proteomes" id="UP000799421">
    <property type="component" value="Unassembled WGS sequence"/>
</dbReference>
<reference evidence="2" key="1">
    <citation type="journal article" date="2020" name="Stud. Mycol.">
        <title>101 Dothideomycetes genomes: a test case for predicting lifestyles and emergence of pathogens.</title>
        <authorList>
            <person name="Haridas S."/>
            <person name="Albert R."/>
            <person name="Binder M."/>
            <person name="Bloem J."/>
            <person name="Labutti K."/>
            <person name="Salamov A."/>
            <person name="Andreopoulos B."/>
            <person name="Baker S."/>
            <person name="Barry K."/>
            <person name="Bills G."/>
            <person name="Bluhm B."/>
            <person name="Cannon C."/>
            <person name="Castanera R."/>
            <person name="Culley D."/>
            <person name="Daum C."/>
            <person name="Ezra D."/>
            <person name="Gonzalez J."/>
            <person name="Henrissat B."/>
            <person name="Kuo A."/>
            <person name="Liang C."/>
            <person name="Lipzen A."/>
            <person name="Lutzoni F."/>
            <person name="Magnuson J."/>
            <person name="Mondo S."/>
            <person name="Nolan M."/>
            <person name="Ohm R."/>
            <person name="Pangilinan J."/>
            <person name="Park H.-J."/>
            <person name="Ramirez L."/>
            <person name="Alfaro M."/>
            <person name="Sun H."/>
            <person name="Tritt A."/>
            <person name="Yoshinaga Y."/>
            <person name="Zwiers L.-H."/>
            <person name="Turgeon B."/>
            <person name="Goodwin S."/>
            <person name="Spatafora J."/>
            <person name="Crous P."/>
            <person name="Grigoriev I."/>
        </authorList>
    </citation>
    <scope>NUCLEOTIDE SEQUENCE</scope>
    <source>
        <strain evidence="2">CBS 480.64</strain>
    </source>
</reference>
<feature type="domain" description="F-box" evidence="1">
    <location>
        <begin position="10"/>
        <end position="53"/>
    </location>
</feature>
<evidence type="ECO:0000313" key="2">
    <source>
        <dbReference type="EMBL" id="KAF2862634.1"/>
    </source>
</evidence>
<dbReference type="Gene3D" id="3.80.10.10">
    <property type="entry name" value="Ribonuclease Inhibitor"/>
    <property type="match status" value="1"/>
</dbReference>
<dbReference type="InterPro" id="IPR032675">
    <property type="entry name" value="LRR_dom_sf"/>
</dbReference>
<dbReference type="OrthoDB" id="2125396at2759"/>
<evidence type="ECO:0000259" key="1">
    <source>
        <dbReference type="Pfam" id="PF12937"/>
    </source>
</evidence>
<protein>
    <recommendedName>
        <fullName evidence="1">F-box domain-containing protein</fullName>
    </recommendedName>
</protein>
<dbReference type="InterPro" id="IPR001810">
    <property type="entry name" value="F-box_dom"/>
</dbReference>
<proteinExistence type="predicted"/>
<feature type="non-terminal residue" evidence="2">
    <location>
        <position position="354"/>
    </location>
</feature>
<dbReference type="InterPro" id="IPR036047">
    <property type="entry name" value="F-box-like_dom_sf"/>
</dbReference>
<dbReference type="SUPFAM" id="SSF81383">
    <property type="entry name" value="F-box domain"/>
    <property type="match status" value="1"/>
</dbReference>
<feature type="non-terminal residue" evidence="2">
    <location>
        <position position="1"/>
    </location>
</feature>
<organism evidence="2 3">
    <name type="scientific">Piedraia hortae CBS 480.64</name>
    <dbReference type="NCBI Taxonomy" id="1314780"/>
    <lineage>
        <taxon>Eukaryota</taxon>
        <taxon>Fungi</taxon>
        <taxon>Dikarya</taxon>
        <taxon>Ascomycota</taxon>
        <taxon>Pezizomycotina</taxon>
        <taxon>Dothideomycetes</taxon>
        <taxon>Dothideomycetidae</taxon>
        <taxon>Capnodiales</taxon>
        <taxon>Piedraiaceae</taxon>
        <taxon>Piedraia</taxon>
    </lineage>
</organism>
<name>A0A6A7C570_9PEZI</name>
<evidence type="ECO:0000313" key="3">
    <source>
        <dbReference type="Proteomes" id="UP000799421"/>
    </source>
</evidence>
<gene>
    <name evidence="2" type="ORF">K470DRAFT_198612</name>
</gene>
<keyword evidence="3" id="KW-1185">Reference proteome</keyword>
<dbReference type="SUPFAM" id="SSF52047">
    <property type="entry name" value="RNI-like"/>
    <property type="match status" value="1"/>
</dbReference>
<dbReference type="EMBL" id="MU005965">
    <property type="protein sequence ID" value="KAF2862634.1"/>
    <property type="molecule type" value="Genomic_DNA"/>
</dbReference>
<accession>A0A6A7C570</accession>
<sequence length="354" mass="38899">PTIHFTMTVYLPDELILEILGHITAQRDLWSCSLINRAWNSCTVTLLYRRPDLYGKNLDPFVRTICPSINARIQHSALATLVRELDLSKLVHQGSKSVTARLLGRVKPELQLFIAPQATFSVACWPALSRCAKLQALDLSLISEAPATNDLLRTVAKLNALRDLRLPRSAVSWRGRVATATPVPWPKGLVRLTISGGVLGSTTTLATLPGSLRELELSHCPHARAGDVLGFLRENIADGVETLTVRDMPLLANSDTGPLDNLFAILPNLRRLITSVDYLTDKIFDTSAPLLETLELSLGAASISEEKLLPMDLLLALIEKKTLPSLRLLRASKSLAWDSPSDADDLHHLVQLLE</sequence>